<evidence type="ECO:0000256" key="2">
    <source>
        <dbReference type="ARBA" id="ARBA00007643"/>
    </source>
</evidence>
<feature type="compositionally biased region" description="Basic residues" evidence="4">
    <location>
        <begin position="13"/>
        <end position="24"/>
    </location>
</feature>
<organism evidence="5 6">
    <name type="scientific">Strigamia maritima</name>
    <name type="common">European centipede</name>
    <name type="synonym">Geophilus maritimus</name>
    <dbReference type="NCBI Taxonomy" id="126957"/>
    <lineage>
        <taxon>Eukaryota</taxon>
        <taxon>Metazoa</taxon>
        <taxon>Ecdysozoa</taxon>
        <taxon>Arthropoda</taxon>
        <taxon>Myriapoda</taxon>
        <taxon>Chilopoda</taxon>
        <taxon>Pleurostigmophora</taxon>
        <taxon>Geophilomorpha</taxon>
        <taxon>Linotaeniidae</taxon>
        <taxon>Strigamia</taxon>
    </lineage>
</organism>
<keyword evidence="6" id="KW-1185">Reference proteome</keyword>
<dbReference type="EnsemblMetazoa" id="SMAR004776-RA">
    <property type="protein sequence ID" value="SMAR004776-PA"/>
    <property type="gene ID" value="SMAR004776"/>
</dbReference>
<proteinExistence type="inferred from homology"/>
<name>T1IUF4_STRMM</name>
<reference evidence="5" key="2">
    <citation type="submission" date="2015-02" db="UniProtKB">
        <authorList>
            <consortium name="EnsemblMetazoa"/>
        </authorList>
    </citation>
    <scope>IDENTIFICATION</scope>
</reference>
<dbReference type="OMA" id="NIKTGGM"/>
<evidence type="ECO:0000256" key="1">
    <source>
        <dbReference type="ARBA" id="ARBA00004123"/>
    </source>
</evidence>
<comment type="similarity">
    <text evidence="2">Belongs to the TLS1 family.</text>
</comment>
<evidence type="ECO:0000313" key="5">
    <source>
        <dbReference type="EnsemblMetazoa" id="SMAR004776-PA"/>
    </source>
</evidence>
<dbReference type="AlphaFoldDB" id="T1IUF4"/>
<dbReference type="GO" id="GO:0000398">
    <property type="term" value="P:mRNA splicing, via spliceosome"/>
    <property type="evidence" value="ECO:0007669"/>
    <property type="project" value="TreeGrafter"/>
</dbReference>
<dbReference type="eggNOG" id="KOG3345">
    <property type="taxonomic scope" value="Eukaryota"/>
</dbReference>
<evidence type="ECO:0008006" key="7">
    <source>
        <dbReference type="Google" id="ProtNLM"/>
    </source>
</evidence>
<dbReference type="PANTHER" id="PTHR13486:SF2">
    <property type="entry name" value="SPLICING FACTOR C9ORF78"/>
    <property type="match status" value="1"/>
</dbReference>
<dbReference type="HOGENOM" id="CLU_053736_1_0_1"/>
<protein>
    <recommendedName>
        <fullName evidence="7">Telomere length and silencing protein 1 homolog</fullName>
    </recommendedName>
</protein>
<evidence type="ECO:0000256" key="3">
    <source>
        <dbReference type="ARBA" id="ARBA00023242"/>
    </source>
</evidence>
<dbReference type="PANTHER" id="PTHR13486">
    <property type="entry name" value="TELOMERE LENGTH AND SILENCING PROTEIN 1 TLS1 FAMILY MEMBER"/>
    <property type="match status" value="1"/>
</dbReference>
<feature type="region of interest" description="Disordered" evidence="4">
    <location>
        <begin position="1"/>
        <end position="35"/>
    </location>
</feature>
<dbReference type="InterPro" id="IPR010756">
    <property type="entry name" value="Tls1-like"/>
</dbReference>
<dbReference type="Pfam" id="PF07052">
    <property type="entry name" value="Hep_59"/>
    <property type="match status" value="1"/>
</dbReference>
<keyword evidence="3" id="KW-0539">Nucleus</keyword>
<dbReference type="PhylomeDB" id="T1IUF4"/>
<evidence type="ECO:0000313" key="6">
    <source>
        <dbReference type="Proteomes" id="UP000014500"/>
    </source>
</evidence>
<evidence type="ECO:0000256" key="4">
    <source>
        <dbReference type="SAM" id="MobiDB-lite"/>
    </source>
</evidence>
<comment type="subcellular location">
    <subcellularLocation>
        <location evidence="1">Nucleus</location>
    </subcellularLocation>
</comment>
<dbReference type="EMBL" id="JH431532">
    <property type="status" value="NOT_ANNOTATED_CDS"/>
    <property type="molecule type" value="Genomic_DNA"/>
</dbReference>
<dbReference type="STRING" id="126957.T1IUF4"/>
<dbReference type="GO" id="GO:0005681">
    <property type="term" value="C:spliceosomal complex"/>
    <property type="evidence" value="ECO:0007669"/>
    <property type="project" value="TreeGrafter"/>
</dbReference>
<reference evidence="6" key="1">
    <citation type="submission" date="2011-05" db="EMBL/GenBank/DDBJ databases">
        <authorList>
            <person name="Richards S.R."/>
            <person name="Qu J."/>
            <person name="Jiang H."/>
            <person name="Jhangiani S.N."/>
            <person name="Agravi P."/>
            <person name="Goodspeed R."/>
            <person name="Gross S."/>
            <person name="Mandapat C."/>
            <person name="Jackson L."/>
            <person name="Mathew T."/>
            <person name="Pu L."/>
            <person name="Thornton R."/>
            <person name="Saada N."/>
            <person name="Wilczek-Boney K.B."/>
            <person name="Lee S."/>
            <person name="Kovar C."/>
            <person name="Wu Y."/>
            <person name="Scherer S.E."/>
            <person name="Worley K.C."/>
            <person name="Muzny D.M."/>
            <person name="Gibbs R."/>
        </authorList>
    </citation>
    <scope>NUCLEOTIDE SEQUENCE</scope>
    <source>
        <strain evidence="6">Brora</strain>
    </source>
</reference>
<sequence>MASPSSEVDRVVFKSKKRGLRQRKKSSDSEDDVVEDNLQSQLKYTKELQKLRQRANGIPLSALCGAKETTDDSKAVNDPFKLVNGGMVDMKTVVVGKELAEELSIGTTFSAETNRRDEDADMMKYIDEQLAKRKGESVEKEIQSKRAKSSEDALYEVPEHLRISSSKKSEEMLSNQMLSGIPEVDLGIEAKIRNIEATEDAKQKLVRERMNKKTAHLINIDDGTELPKPKKSKEVKCTPVVGGDGEAPYLVEIEDKKQTVNVRDDIEKATDDFHFEKFKKQFRRY</sequence>
<accession>T1IUF4</accession>
<dbReference type="Proteomes" id="UP000014500">
    <property type="component" value="Unassembled WGS sequence"/>
</dbReference>